<gene>
    <name evidence="1" type="ORF">rCG_57144</name>
</gene>
<sequence length="62" mass="6779">MDESSRCVVLCLHACLCSGCKGKKKTLESPGLGLQSLACSWEYNQHSELLSRLPNPDKTLKA</sequence>
<reference evidence="2" key="1">
    <citation type="submission" date="2005-09" db="EMBL/GenBank/DDBJ databases">
        <authorList>
            <person name="Mural R.J."/>
            <person name="Li P.W."/>
            <person name="Adams M.D."/>
            <person name="Amanatides P.G."/>
            <person name="Baden-Tillson H."/>
            <person name="Barnstead M."/>
            <person name="Chin S.H."/>
            <person name="Dew I."/>
            <person name="Evans C.A."/>
            <person name="Ferriera S."/>
            <person name="Flanigan M."/>
            <person name="Fosler C."/>
            <person name="Glodek A."/>
            <person name="Gu Z."/>
            <person name="Holt R.A."/>
            <person name="Jennings D."/>
            <person name="Kraft C.L."/>
            <person name="Lu F."/>
            <person name="Nguyen T."/>
            <person name="Nusskern D.R."/>
            <person name="Pfannkoch C.M."/>
            <person name="Sitter C."/>
            <person name="Sutton G.G."/>
            <person name="Venter J.C."/>
            <person name="Wang Z."/>
            <person name="Woodage T."/>
            <person name="Zheng X.H."/>
            <person name="Zhong F."/>
        </authorList>
    </citation>
    <scope>NUCLEOTIDE SEQUENCE [LARGE SCALE GENOMIC DNA]</scope>
    <source>
        <strain>BN</strain>
        <strain evidence="2">Sprague-Dawley</strain>
    </source>
</reference>
<dbReference type="Proteomes" id="UP000234681">
    <property type="component" value="Chromosome 14"/>
</dbReference>
<evidence type="ECO:0000313" key="1">
    <source>
        <dbReference type="EMBL" id="EDL90091.1"/>
    </source>
</evidence>
<protein>
    <submittedName>
        <fullName evidence="1">RCG57144</fullName>
    </submittedName>
</protein>
<accession>A6JDG8</accession>
<dbReference type="EMBL" id="CH473981">
    <property type="protein sequence ID" value="EDL90091.1"/>
    <property type="molecule type" value="Genomic_DNA"/>
</dbReference>
<proteinExistence type="predicted"/>
<organism evidence="1 2">
    <name type="scientific">Rattus norvegicus</name>
    <name type="common">Rat</name>
    <dbReference type="NCBI Taxonomy" id="10116"/>
    <lineage>
        <taxon>Eukaryota</taxon>
        <taxon>Metazoa</taxon>
        <taxon>Chordata</taxon>
        <taxon>Craniata</taxon>
        <taxon>Vertebrata</taxon>
        <taxon>Euteleostomi</taxon>
        <taxon>Mammalia</taxon>
        <taxon>Eutheria</taxon>
        <taxon>Euarchontoglires</taxon>
        <taxon>Glires</taxon>
        <taxon>Rodentia</taxon>
        <taxon>Myomorpha</taxon>
        <taxon>Muroidea</taxon>
        <taxon>Muridae</taxon>
        <taxon>Murinae</taxon>
        <taxon>Rattus</taxon>
    </lineage>
</organism>
<name>A6JDG8_RAT</name>
<dbReference type="AlphaFoldDB" id="A6JDG8"/>
<evidence type="ECO:0000313" key="2">
    <source>
        <dbReference type="Proteomes" id="UP000234681"/>
    </source>
</evidence>